<evidence type="ECO:0000313" key="3">
    <source>
        <dbReference type="EMBL" id="EFE43579.1"/>
    </source>
</evidence>
<organism evidence="3 4">
    <name type="scientific">Trichophyton verrucosum (strain HKI 0517)</name>
    <dbReference type="NCBI Taxonomy" id="663202"/>
    <lineage>
        <taxon>Eukaryota</taxon>
        <taxon>Fungi</taxon>
        <taxon>Dikarya</taxon>
        <taxon>Ascomycota</taxon>
        <taxon>Pezizomycotina</taxon>
        <taxon>Eurotiomycetes</taxon>
        <taxon>Eurotiomycetidae</taxon>
        <taxon>Onygenales</taxon>
        <taxon>Arthrodermataceae</taxon>
        <taxon>Trichophyton</taxon>
    </lineage>
</organism>
<comment type="caution">
    <text evidence="3">The sequence shown here is derived from an EMBL/GenBank/DDBJ whole genome shotgun (WGS) entry which is preliminary data.</text>
</comment>
<feature type="region of interest" description="Disordered" evidence="1">
    <location>
        <begin position="169"/>
        <end position="188"/>
    </location>
</feature>
<accession>D4D3M9</accession>
<keyword evidence="4" id="KW-1185">Reference proteome</keyword>
<keyword evidence="2" id="KW-0732">Signal</keyword>
<dbReference type="RefSeq" id="XP_003024190.1">
    <property type="nucleotide sequence ID" value="XM_003024144.1"/>
</dbReference>
<evidence type="ECO:0000256" key="1">
    <source>
        <dbReference type="SAM" id="MobiDB-lite"/>
    </source>
</evidence>
<dbReference type="GeneID" id="9579228"/>
<dbReference type="AlphaFoldDB" id="D4D3M9"/>
<evidence type="ECO:0000256" key="2">
    <source>
        <dbReference type="SAM" id="SignalP"/>
    </source>
</evidence>
<gene>
    <name evidence="3" type="ORF">TRV_01689</name>
</gene>
<sequence length="188" mass="20425">MAFQGWMAPVHYRVPLLSAVRSLLLRTMFQLLDLPESWTQMFLQKGYAGCMDVSCPVLLSQPASKPASQVPPSSFSYAYEGAAFISGSSSFATSACSDVPFLLLALLLHRRSSSGFFPRFFQVCCLLLIVRHVCEDGPRAPQADVTWLVEGCPPPGGPLRLDREIGGASPFRSMTSSPWQKVAPPLGG</sequence>
<dbReference type="KEGG" id="tve:TRV_01689"/>
<dbReference type="HOGENOM" id="CLU_1442052_0_0_1"/>
<evidence type="ECO:0000313" key="4">
    <source>
        <dbReference type="Proteomes" id="UP000008383"/>
    </source>
</evidence>
<proteinExistence type="predicted"/>
<feature type="signal peptide" evidence="2">
    <location>
        <begin position="1"/>
        <end position="19"/>
    </location>
</feature>
<dbReference type="EMBL" id="ACYE01000085">
    <property type="protein sequence ID" value="EFE43579.1"/>
    <property type="molecule type" value="Genomic_DNA"/>
</dbReference>
<protein>
    <submittedName>
        <fullName evidence="3">Uncharacterized protein</fullName>
    </submittedName>
</protein>
<feature type="chain" id="PRO_5003055215" evidence="2">
    <location>
        <begin position="20"/>
        <end position="188"/>
    </location>
</feature>
<name>D4D3M9_TRIVH</name>
<reference evidence="4" key="1">
    <citation type="journal article" date="2011" name="Genome Biol.">
        <title>Comparative and functional genomics provide insights into the pathogenicity of dermatophytic fungi.</title>
        <authorList>
            <person name="Burmester A."/>
            <person name="Shelest E."/>
            <person name="Gloeckner G."/>
            <person name="Heddergott C."/>
            <person name="Schindler S."/>
            <person name="Staib P."/>
            <person name="Heidel A."/>
            <person name="Felder M."/>
            <person name="Petzold A."/>
            <person name="Szafranski K."/>
            <person name="Feuermann M."/>
            <person name="Pedruzzi I."/>
            <person name="Priebe S."/>
            <person name="Groth M."/>
            <person name="Winkler R."/>
            <person name="Li W."/>
            <person name="Kniemeyer O."/>
            <person name="Schroeckh V."/>
            <person name="Hertweck C."/>
            <person name="Hube B."/>
            <person name="White T.C."/>
            <person name="Platzer M."/>
            <person name="Guthke R."/>
            <person name="Heitman J."/>
            <person name="Woestemeyer J."/>
            <person name="Zipfel P.F."/>
            <person name="Monod M."/>
            <person name="Brakhage A.A."/>
        </authorList>
    </citation>
    <scope>NUCLEOTIDE SEQUENCE [LARGE SCALE GENOMIC DNA]</scope>
    <source>
        <strain evidence="4">HKI 0517</strain>
    </source>
</reference>
<dbReference type="Proteomes" id="UP000008383">
    <property type="component" value="Unassembled WGS sequence"/>
</dbReference>